<protein>
    <submittedName>
        <fullName evidence="1">Uncharacterized protein</fullName>
    </submittedName>
</protein>
<organism evidence="1">
    <name type="scientific">Siphoviridae sp. ctOiG6</name>
    <dbReference type="NCBI Taxonomy" id="2826313"/>
    <lineage>
        <taxon>Viruses</taxon>
        <taxon>Duplodnaviria</taxon>
        <taxon>Heunggongvirae</taxon>
        <taxon>Uroviricota</taxon>
        <taxon>Caudoviricetes</taxon>
    </lineage>
</organism>
<accession>A0A8S5N2C8</accession>
<dbReference type="EMBL" id="BK015038">
    <property type="protein sequence ID" value="DAD88291.1"/>
    <property type="molecule type" value="Genomic_DNA"/>
</dbReference>
<proteinExistence type="predicted"/>
<reference evidence="1" key="1">
    <citation type="journal article" date="2021" name="Proc. Natl. Acad. Sci. U.S.A.">
        <title>A Catalog of Tens of Thousands of Viruses from Human Metagenomes Reveals Hidden Associations with Chronic Diseases.</title>
        <authorList>
            <person name="Tisza M.J."/>
            <person name="Buck C.B."/>
        </authorList>
    </citation>
    <scope>NUCLEOTIDE SEQUENCE</scope>
    <source>
        <strain evidence="1">CtOiG6</strain>
    </source>
</reference>
<name>A0A8S5N2C8_9CAUD</name>
<sequence length="415" mass="45890">MNSLKRQKSFYRIFNNHINFKIMTATTDLQKGLNEVVMNKVHRMIDGKAAGVKATMERLINEGKIAQDYIAPIGVNLKAKSHTPIITFSGGQPTDGFTEVEEISSQPLTMNMPDGQFSLHDNAIGQLAERMGIPQRYLRGLASGEPWAIALAAHLLNQHSDWTQRSRVLVRTVGQQVRGVLSDSYRRLNSVEILTAFVQEAAGQGAVISDAYMNDTKVWAETILPTPIEIPTVKNGTVTIFAGARFSTSDYGDGAVDMRAFLLNGACLNGMVRESVMKQVHLGSKLPDNLQLSNKTYELDTKTTVSAVKDLTKGLFSKDNLMQKAIEIQGASEIDVDFDHELKRLTSSGGLLKQESKEVEKILMRNDPEDGVQGGATLWKLTQAITAHARELTPERSRELHELSGQLMNRVKLNK</sequence>
<evidence type="ECO:0000313" key="1">
    <source>
        <dbReference type="EMBL" id="DAD88291.1"/>
    </source>
</evidence>